<dbReference type="EMBL" id="LAZR01051268">
    <property type="protein sequence ID" value="KKK85521.1"/>
    <property type="molecule type" value="Genomic_DNA"/>
</dbReference>
<reference evidence="1" key="1">
    <citation type="journal article" date="2015" name="Nature">
        <title>Complex archaea that bridge the gap between prokaryotes and eukaryotes.</title>
        <authorList>
            <person name="Spang A."/>
            <person name="Saw J.H."/>
            <person name="Jorgensen S.L."/>
            <person name="Zaremba-Niedzwiedzka K."/>
            <person name="Martijn J."/>
            <person name="Lind A.E."/>
            <person name="van Eijk R."/>
            <person name="Schleper C."/>
            <person name="Guy L."/>
            <person name="Ettema T.J."/>
        </authorList>
    </citation>
    <scope>NUCLEOTIDE SEQUENCE</scope>
</reference>
<dbReference type="PANTHER" id="PTHR43485:SF1">
    <property type="entry name" value="FORMATE HYDROGENLYASE SUBUNIT 5-RELATED"/>
    <property type="match status" value="1"/>
</dbReference>
<comment type="caution">
    <text evidence="1">The sequence shown here is derived from an EMBL/GenBank/DDBJ whole genome shotgun (WGS) entry which is preliminary data.</text>
</comment>
<protein>
    <recommendedName>
        <fullName evidence="2">NADH-quinone oxidoreductase subunit D domain-containing protein</fullName>
    </recommendedName>
</protein>
<gene>
    <name evidence="1" type="ORF">LCGC14_2772490</name>
</gene>
<organism evidence="1">
    <name type="scientific">marine sediment metagenome</name>
    <dbReference type="NCBI Taxonomy" id="412755"/>
    <lineage>
        <taxon>unclassified sequences</taxon>
        <taxon>metagenomes</taxon>
        <taxon>ecological metagenomes</taxon>
    </lineage>
</organism>
<evidence type="ECO:0008006" key="2">
    <source>
        <dbReference type="Google" id="ProtNLM"/>
    </source>
</evidence>
<proteinExistence type="predicted"/>
<dbReference type="InterPro" id="IPR052197">
    <property type="entry name" value="ComplexI_49kDa-like"/>
</dbReference>
<evidence type="ECO:0000313" key="1">
    <source>
        <dbReference type="EMBL" id="KKK85521.1"/>
    </source>
</evidence>
<dbReference type="AlphaFoldDB" id="A0A0F9BMC4"/>
<dbReference type="SUPFAM" id="SSF56762">
    <property type="entry name" value="HydB/Nqo4-like"/>
    <property type="match status" value="1"/>
</dbReference>
<dbReference type="PANTHER" id="PTHR43485">
    <property type="entry name" value="HYDROGENASE-4 COMPONENT G"/>
    <property type="match status" value="1"/>
</dbReference>
<name>A0A0F9BMC4_9ZZZZ</name>
<feature type="non-terminal residue" evidence="1">
    <location>
        <position position="150"/>
    </location>
</feature>
<dbReference type="Gene3D" id="1.10.645.10">
    <property type="entry name" value="Cytochrome-c3 Hydrogenase, chain B"/>
    <property type="match status" value="1"/>
</dbReference>
<dbReference type="InterPro" id="IPR029014">
    <property type="entry name" value="NiFe-Hase_large"/>
</dbReference>
<sequence length="150" mass="17254">MSEKTEMNLFMGPQHPSMHGLWAMRLTIDGETIVDADAQIGYLHRGYEKLLTNRSYEQGIPICDRLCYVESHSWSTSYTYSIEGIYQIEIPEKANWLRVLTLELQRIASHCLWLAAMSVDIGALTMLIYPMNARELILYMLESITGARFT</sequence>
<accession>A0A0F9BMC4</accession>